<dbReference type="Proteomes" id="UP000452235">
    <property type="component" value="Unassembled WGS sequence"/>
</dbReference>
<sequence length="199" mass="22748">MWRHCVWLKPNLDAFWAAIEQAMLRKMVDLRGTAVRKLLSQPRILQHTPEWVETTPTASAQVKKGEADLKASYKPLSTIYSDLPSTKIEVAQPKAKANPIDPEPSFPVDTRALEVFRTIFFNPAVTSTPGEIPWNDFLHAMTSVGNTVMKLYGSVWQFQPTKLDVERSIQFHEPHPRGEIPFTIARRYGRRLHRAYGSH</sequence>
<dbReference type="OrthoDB" id="4510200at2759"/>
<comment type="caution">
    <text evidence="1">The sequence shown here is derived from an EMBL/GenBank/DDBJ whole genome shotgun (WGS) entry which is preliminary data.</text>
</comment>
<dbReference type="AlphaFoldDB" id="A0A5M3YYB7"/>
<proteinExistence type="predicted"/>
<evidence type="ECO:0000313" key="2">
    <source>
        <dbReference type="Proteomes" id="UP000452235"/>
    </source>
</evidence>
<protein>
    <submittedName>
        <fullName evidence="1">Uncharacterized protein</fullName>
    </submittedName>
</protein>
<dbReference type="PANTHER" id="PTHR40788">
    <property type="entry name" value="CLR5 DOMAIN-CONTAINING PROTEIN-RELATED"/>
    <property type="match status" value="1"/>
</dbReference>
<dbReference type="VEuPathDB" id="FungiDB:ATEG_03529"/>
<name>A0A5M3YYB7_ASPTE</name>
<organism evidence="1 2">
    <name type="scientific">Aspergillus terreus</name>
    <dbReference type="NCBI Taxonomy" id="33178"/>
    <lineage>
        <taxon>Eukaryota</taxon>
        <taxon>Fungi</taxon>
        <taxon>Dikarya</taxon>
        <taxon>Ascomycota</taxon>
        <taxon>Pezizomycotina</taxon>
        <taxon>Eurotiomycetes</taxon>
        <taxon>Eurotiomycetidae</taxon>
        <taxon>Eurotiales</taxon>
        <taxon>Aspergillaceae</taxon>
        <taxon>Aspergillus</taxon>
        <taxon>Aspergillus subgen. Circumdati</taxon>
    </lineage>
</organism>
<keyword evidence="2" id="KW-1185">Reference proteome</keyword>
<accession>A0A5M3YYB7</accession>
<evidence type="ECO:0000313" key="1">
    <source>
        <dbReference type="EMBL" id="GFF17406.1"/>
    </source>
</evidence>
<gene>
    <name evidence="1" type="ORF">ATEIFO6365_0006075400</name>
</gene>
<dbReference type="EMBL" id="BLJY01000006">
    <property type="protein sequence ID" value="GFF17406.1"/>
    <property type="molecule type" value="Genomic_DNA"/>
</dbReference>
<dbReference type="PANTHER" id="PTHR40788:SF2">
    <property type="entry name" value="CLR5 DOMAIN-CONTAINING PROTEIN"/>
    <property type="match status" value="1"/>
</dbReference>
<reference evidence="1 2" key="1">
    <citation type="submission" date="2020-01" db="EMBL/GenBank/DDBJ databases">
        <title>Aspergillus terreus IFO 6365 whole genome shotgun sequence.</title>
        <authorList>
            <person name="Kanamasa S."/>
            <person name="Takahashi H."/>
        </authorList>
    </citation>
    <scope>NUCLEOTIDE SEQUENCE [LARGE SCALE GENOMIC DNA]</scope>
    <source>
        <strain evidence="1 2">IFO 6365</strain>
    </source>
</reference>